<name>A0A4Y9Z3F7_9AGAM</name>
<dbReference type="GO" id="GO:0005763">
    <property type="term" value="C:mitochondrial small ribosomal subunit"/>
    <property type="evidence" value="ECO:0007669"/>
    <property type="project" value="TreeGrafter"/>
</dbReference>
<feature type="region of interest" description="Disordered" evidence="1">
    <location>
        <begin position="264"/>
        <end position="288"/>
    </location>
</feature>
<comment type="caution">
    <text evidence="3">The sequence shown here is derived from an EMBL/GenBank/DDBJ whole genome shotgun (WGS) entry which is preliminary data.</text>
</comment>
<dbReference type="Proteomes" id="UP000298327">
    <property type="component" value="Unassembled WGS sequence"/>
</dbReference>
<evidence type="ECO:0000256" key="1">
    <source>
        <dbReference type="SAM" id="MobiDB-lite"/>
    </source>
</evidence>
<dbReference type="STRING" id="205917.A0A4Y9Z3F7"/>
<evidence type="ECO:0000313" key="3">
    <source>
        <dbReference type="EMBL" id="TFY69376.1"/>
    </source>
</evidence>
<feature type="domain" description="Small ribosomal subunit protein mS35 mitochondrial conserved" evidence="2">
    <location>
        <begin position="108"/>
        <end position="238"/>
    </location>
</feature>
<evidence type="ECO:0000259" key="2">
    <source>
        <dbReference type="Pfam" id="PF10213"/>
    </source>
</evidence>
<dbReference type="InterPro" id="IPR019349">
    <property type="entry name" value="Ribosomal_mS35_mit"/>
</dbReference>
<dbReference type="GO" id="GO:0032543">
    <property type="term" value="P:mitochondrial translation"/>
    <property type="evidence" value="ECO:0007669"/>
    <property type="project" value="InterPro"/>
</dbReference>
<proteinExistence type="predicted"/>
<dbReference type="Pfam" id="PF10213">
    <property type="entry name" value="MRP-S28"/>
    <property type="match status" value="1"/>
</dbReference>
<dbReference type="PANTHER" id="PTHR13490">
    <property type="entry name" value="MITOCHONDRIAL 28S RIBOSOMAL PROTEIN S28"/>
    <property type="match status" value="1"/>
</dbReference>
<reference evidence="3 4" key="1">
    <citation type="submission" date="2019-02" db="EMBL/GenBank/DDBJ databases">
        <title>Genome sequencing of the rare red list fungi Dentipellis fragilis.</title>
        <authorList>
            <person name="Buettner E."/>
            <person name="Kellner H."/>
        </authorList>
    </citation>
    <scope>NUCLEOTIDE SEQUENCE [LARGE SCALE GENOMIC DNA]</scope>
    <source>
        <strain evidence="3 4">DSM 105465</strain>
    </source>
</reference>
<sequence>MRLLAPLRRTAAVARATRSVHSTAVLAYPRAAPPRTPSAAAIVEEIADLEGIEQPQRMEWKEEDCEEPFMDDDSSSGGHIWLNQQRQTLQYLRLIEHEMPQLVAFRKPFVPPTSETPIVVRSISYAGEEHPATVKRVITVPVSRLPLKDKHAVYKFRLLAGVRWTPEPPKDSGLKVGESGKHGYIKISCEDFPRPAMNLKWASDTLDKLVEEANNGADRFTDVPYDRRHLDAKAIKAGKGKLIRDMAGGVGRYASVPSLKDFPKSWLPKVPKQAQQPSSDAVSEPPSL</sequence>
<dbReference type="AlphaFoldDB" id="A0A4Y9Z3F7"/>
<protein>
    <recommendedName>
        <fullName evidence="2">Small ribosomal subunit protein mS35 mitochondrial conserved domain-containing protein</fullName>
    </recommendedName>
</protein>
<dbReference type="OrthoDB" id="283424at2759"/>
<dbReference type="InterPro" id="IPR039848">
    <property type="entry name" value="Ribosomal_mS35_mt"/>
</dbReference>
<gene>
    <name evidence="3" type="ORF">EVG20_g3177</name>
</gene>
<evidence type="ECO:0000313" key="4">
    <source>
        <dbReference type="Proteomes" id="UP000298327"/>
    </source>
</evidence>
<accession>A0A4Y9Z3F7</accession>
<keyword evidence="4" id="KW-1185">Reference proteome</keyword>
<dbReference type="GO" id="GO:0003735">
    <property type="term" value="F:structural constituent of ribosome"/>
    <property type="evidence" value="ECO:0007669"/>
    <property type="project" value="InterPro"/>
</dbReference>
<dbReference type="EMBL" id="SEOQ01000138">
    <property type="protein sequence ID" value="TFY69376.1"/>
    <property type="molecule type" value="Genomic_DNA"/>
</dbReference>
<organism evidence="3 4">
    <name type="scientific">Dentipellis fragilis</name>
    <dbReference type="NCBI Taxonomy" id="205917"/>
    <lineage>
        <taxon>Eukaryota</taxon>
        <taxon>Fungi</taxon>
        <taxon>Dikarya</taxon>
        <taxon>Basidiomycota</taxon>
        <taxon>Agaricomycotina</taxon>
        <taxon>Agaricomycetes</taxon>
        <taxon>Russulales</taxon>
        <taxon>Hericiaceae</taxon>
        <taxon>Dentipellis</taxon>
    </lineage>
</organism>
<dbReference type="PANTHER" id="PTHR13490:SF0">
    <property type="entry name" value="SMALL RIBOSOMAL SUBUNIT PROTEIN MS35"/>
    <property type="match status" value="1"/>
</dbReference>